<dbReference type="EMBL" id="CP025958">
    <property type="protein sequence ID" value="AWM41889.1"/>
    <property type="molecule type" value="Genomic_DNA"/>
</dbReference>
<organism evidence="2 3">
    <name type="scientific">Gemmata obscuriglobus</name>
    <dbReference type="NCBI Taxonomy" id="114"/>
    <lineage>
        <taxon>Bacteria</taxon>
        <taxon>Pseudomonadati</taxon>
        <taxon>Planctomycetota</taxon>
        <taxon>Planctomycetia</taxon>
        <taxon>Gemmatales</taxon>
        <taxon>Gemmataceae</taxon>
        <taxon>Gemmata</taxon>
    </lineage>
</organism>
<evidence type="ECO:0000313" key="2">
    <source>
        <dbReference type="EMBL" id="AWM41889.1"/>
    </source>
</evidence>
<feature type="region of interest" description="Disordered" evidence="1">
    <location>
        <begin position="1"/>
        <end position="72"/>
    </location>
</feature>
<name>A0A2Z3H512_9BACT</name>
<keyword evidence="3" id="KW-1185">Reference proteome</keyword>
<protein>
    <submittedName>
        <fullName evidence="2">Uncharacterized protein</fullName>
    </submittedName>
</protein>
<feature type="compositionally biased region" description="Low complexity" evidence="1">
    <location>
        <begin position="11"/>
        <end position="26"/>
    </location>
</feature>
<dbReference type="KEGG" id="gog:C1280_36120"/>
<accession>A0A2Z3H512</accession>
<dbReference type="AlphaFoldDB" id="A0A2Z3H512"/>
<proteinExistence type="predicted"/>
<sequence>MSTSKTPANEPIKAAADDTIADTAPIVIEATPKSALPNGKPPERARKPKPFGSKPNNGAITPLTPKTGDKKE</sequence>
<dbReference type="Proteomes" id="UP000245802">
    <property type="component" value="Chromosome"/>
</dbReference>
<evidence type="ECO:0000313" key="3">
    <source>
        <dbReference type="Proteomes" id="UP000245802"/>
    </source>
</evidence>
<evidence type="ECO:0000256" key="1">
    <source>
        <dbReference type="SAM" id="MobiDB-lite"/>
    </source>
</evidence>
<reference evidence="2 3" key="1">
    <citation type="submission" date="2018-01" db="EMBL/GenBank/DDBJ databases">
        <title>G. obscuriglobus.</title>
        <authorList>
            <person name="Franke J."/>
            <person name="Blomberg W."/>
            <person name="Selmecki A."/>
        </authorList>
    </citation>
    <scope>NUCLEOTIDE SEQUENCE [LARGE SCALE GENOMIC DNA]</scope>
    <source>
        <strain evidence="2 3">DSM 5831</strain>
    </source>
</reference>
<dbReference type="RefSeq" id="WP_010040607.1">
    <property type="nucleotide sequence ID" value="NZ_CP025958.1"/>
</dbReference>
<gene>
    <name evidence="2" type="ORF">C1280_36120</name>
</gene>